<dbReference type="OrthoDB" id="2974702at2"/>
<name>A0A3P3UB79_9BACL</name>
<gene>
    <name evidence="1" type="ORF">EHV15_31425</name>
</gene>
<accession>A0A3P3UB79</accession>
<dbReference type="Proteomes" id="UP000267017">
    <property type="component" value="Unassembled WGS sequence"/>
</dbReference>
<keyword evidence="2" id="KW-1185">Reference proteome</keyword>
<dbReference type="AlphaFoldDB" id="A0A3P3UB79"/>
<comment type="caution">
    <text evidence="1">The sequence shown here is derived from an EMBL/GenBank/DDBJ whole genome shotgun (WGS) entry which is preliminary data.</text>
</comment>
<organism evidence="1 2">
    <name type="scientific">Paenibacillus oralis</name>
    <dbReference type="NCBI Taxonomy" id="2490856"/>
    <lineage>
        <taxon>Bacteria</taxon>
        <taxon>Bacillati</taxon>
        <taxon>Bacillota</taxon>
        <taxon>Bacilli</taxon>
        <taxon>Bacillales</taxon>
        <taxon>Paenibacillaceae</taxon>
        <taxon>Paenibacillus</taxon>
    </lineage>
</organism>
<evidence type="ECO:0000313" key="1">
    <source>
        <dbReference type="EMBL" id="RRJ66936.1"/>
    </source>
</evidence>
<reference evidence="1 2" key="1">
    <citation type="submission" date="2018-11" db="EMBL/GenBank/DDBJ databases">
        <title>Genome sequencing of Paenibacillus sp. KCOM 3021 (= ChDC PVNT-B20).</title>
        <authorList>
            <person name="Kook J.-K."/>
            <person name="Park S.-N."/>
            <person name="Lim Y.K."/>
        </authorList>
    </citation>
    <scope>NUCLEOTIDE SEQUENCE [LARGE SCALE GENOMIC DNA]</scope>
    <source>
        <strain evidence="1 2">KCOM 3021</strain>
    </source>
</reference>
<proteinExistence type="predicted"/>
<dbReference type="EMBL" id="RRCN01000001">
    <property type="protein sequence ID" value="RRJ66936.1"/>
    <property type="molecule type" value="Genomic_DNA"/>
</dbReference>
<evidence type="ECO:0008006" key="3">
    <source>
        <dbReference type="Google" id="ProtNLM"/>
    </source>
</evidence>
<dbReference type="RefSeq" id="WP_128634719.1">
    <property type="nucleotide sequence ID" value="NZ_RRCN01000001.1"/>
</dbReference>
<sequence>MKVVPKISLDGLYLEDTITDDTFSGIVPFYADVPAPGELPFEVVASENEHPVEETRPQPAGYIIGVPIPPGLYLPRFDLASWLAHQDAVTIAQEAYQKAYAEWSALPEDKRGEIPTYTPPEQPKQLWTEGLAREQIEAMDPPQEPTELERLQAINTELKLAIAELAEASEADKTKIQLALTELAEMIAAGRGGEKVG</sequence>
<evidence type="ECO:0000313" key="2">
    <source>
        <dbReference type="Proteomes" id="UP000267017"/>
    </source>
</evidence>
<protein>
    <recommendedName>
        <fullName evidence="3">Bacteriophage SP-beta YorD domain-containing protein</fullName>
    </recommendedName>
</protein>